<dbReference type="EMBL" id="JAANBB010000183">
    <property type="protein sequence ID" value="KAF7547293.1"/>
    <property type="molecule type" value="Genomic_DNA"/>
</dbReference>
<dbReference type="OrthoDB" id="4932172at2759"/>
<comment type="caution">
    <text evidence="2">The sequence shown here is derived from an EMBL/GenBank/DDBJ whole genome shotgun (WGS) entry which is preliminary data.</text>
</comment>
<reference evidence="2" key="1">
    <citation type="submission" date="2020-03" db="EMBL/GenBank/DDBJ databases">
        <title>Draft Genome Sequence of Cylindrodendrum hubeiense.</title>
        <authorList>
            <person name="Buettner E."/>
            <person name="Kellner H."/>
        </authorList>
    </citation>
    <scope>NUCLEOTIDE SEQUENCE</scope>
    <source>
        <strain evidence="2">IHI 201604</strain>
    </source>
</reference>
<evidence type="ECO:0000313" key="3">
    <source>
        <dbReference type="Proteomes" id="UP000722485"/>
    </source>
</evidence>
<organism evidence="2 3">
    <name type="scientific">Cylindrodendrum hubeiense</name>
    <dbReference type="NCBI Taxonomy" id="595255"/>
    <lineage>
        <taxon>Eukaryota</taxon>
        <taxon>Fungi</taxon>
        <taxon>Dikarya</taxon>
        <taxon>Ascomycota</taxon>
        <taxon>Pezizomycotina</taxon>
        <taxon>Sordariomycetes</taxon>
        <taxon>Hypocreomycetidae</taxon>
        <taxon>Hypocreales</taxon>
        <taxon>Nectriaceae</taxon>
        <taxon>Cylindrodendrum</taxon>
    </lineage>
</organism>
<feature type="region of interest" description="Disordered" evidence="1">
    <location>
        <begin position="1"/>
        <end position="21"/>
    </location>
</feature>
<evidence type="ECO:0000256" key="1">
    <source>
        <dbReference type="SAM" id="MobiDB-lite"/>
    </source>
</evidence>
<keyword evidence="3" id="KW-1185">Reference proteome</keyword>
<sequence>MPCKDDAQDGEGISVLGPESLTTMNKTRHEVLELAYEEYLKGRILKVDPVITPSLELLSHLDLTLESSRDPETNEITELQINKASNPDAINFMA</sequence>
<gene>
    <name evidence="2" type="ORF">G7Z17_g7830</name>
</gene>
<accession>A0A9P5HCG7</accession>
<protein>
    <submittedName>
        <fullName evidence="2">Uncharacterized protein</fullName>
    </submittedName>
</protein>
<name>A0A9P5HCG7_9HYPO</name>
<dbReference type="AlphaFoldDB" id="A0A9P5HCG7"/>
<dbReference type="Proteomes" id="UP000722485">
    <property type="component" value="Unassembled WGS sequence"/>
</dbReference>
<proteinExistence type="predicted"/>
<evidence type="ECO:0000313" key="2">
    <source>
        <dbReference type="EMBL" id="KAF7547293.1"/>
    </source>
</evidence>